<dbReference type="AlphaFoldDB" id="A0A914X3I8"/>
<dbReference type="PRINTS" id="PR00503">
    <property type="entry name" value="BROMODOMAIN"/>
</dbReference>
<dbReference type="Proteomes" id="UP000887566">
    <property type="component" value="Unplaced"/>
</dbReference>
<dbReference type="InterPro" id="IPR047171">
    <property type="entry name" value="BAZ1A"/>
</dbReference>
<dbReference type="GO" id="GO:0006355">
    <property type="term" value="P:regulation of DNA-templated transcription"/>
    <property type="evidence" value="ECO:0007669"/>
    <property type="project" value="TreeGrafter"/>
</dbReference>
<evidence type="ECO:0000256" key="1">
    <source>
        <dbReference type="ARBA" id="ARBA00023117"/>
    </source>
</evidence>
<dbReference type="CDD" id="cd04369">
    <property type="entry name" value="Bromodomain"/>
    <property type="match status" value="1"/>
</dbReference>
<evidence type="ECO:0000259" key="3">
    <source>
        <dbReference type="PROSITE" id="PS50014"/>
    </source>
</evidence>
<evidence type="ECO:0000256" key="2">
    <source>
        <dbReference type="PROSITE-ProRule" id="PRU00035"/>
    </source>
</evidence>
<evidence type="ECO:0000313" key="4">
    <source>
        <dbReference type="Proteomes" id="UP000887566"/>
    </source>
</evidence>
<dbReference type="PANTHER" id="PTHR46510:SF1">
    <property type="entry name" value="BROMODOMAIN ADJACENT TO ZINC FINGER DOMAIN PROTEIN 1A"/>
    <property type="match status" value="1"/>
</dbReference>
<keyword evidence="4" id="KW-1185">Reference proteome</keyword>
<keyword evidence="1 2" id="KW-0103">Bromodomain</keyword>
<dbReference type="GO" id="GO:0003677">
    <property type="term" value="F:DNA binding"/>
    <property type="evidence" value="ECO:0007669"/>
    <property type="project" value="TreeGrafter"/>
</dbReference>
<dbReference type="Gene3D" id="1.20.920.10">
    <property type="entry name" value="Bromodomain-like"/>
    <property type="match status" value="1"/>
</dbReference>
<dbReference type="InterPro" id="IPR001487">
    <property type="entry name" value="Bromodomain"/>
</dbReference>
<dbReference type="WBParaSite" id="PSAMB.scaffold6508size9348.g28635.t1">
    <property type="protein sequence ID" value="PSAMB.scaffold6508size9348.g28635.t1"/>
    <property type="gene ID" value="PSAMB.scaffold6508size9348.g28635"/>
</dbReference>
<dbReference type="GO" id="GO:0006338">
    <property type="term" value="P:chromatin remodeling"/>
    <property type="evidence" value="ECO:0007669"/>
    <property type="project" value="InterPro"/>
</dbReference>
<evidence type="ECO:0000313" key="5">
    <source>
        <dbReference type="WBParaSite" id="PSAMB.scaffold6508size9348.g28635.t1"/>
    </source>
</evidence>
<dbReference type="GO" id="GO:0000228">
    <property type="term" value="C:nuclear chromosome"/>
    <property type="evidence" value="ECO:0007669"/>
    <property type="project" value="TreeGrafter"/>
</dbReference>
<dbReference type="PROSITE" id="PS50014">
    <property type="entry name" value="BROMODOMAIN_2"/>
    <property type="match status" value="1"/>
</dbReference>
<feature type="domain" description="Bromo" evidence="3">
    <location>
        <begin position="1"/>
        <end position="43"/>
    </location>
</feature>
<protein>
    <submittedName>
        <fullName evidence="5">Bromo domain-containing protein</fullName>
    </submittedName>
</protein>
<proteinExistence type="predicted"/>
<dbReference type="PANTHER" id="PTHR46510">
    <property type="entry name" value="BROMODOMAIN ADJACENT TO ZINC FINGER DOMAIN PROTEIN 1A"/>
    <property type="match status" value="1"/>
</dbReference>
<dbReference type="SUPFAM" id="SSF47370">
    <property type="entry name" value="Bromodomain"/>
    <property type="match status" value="1"/>
</dbReference>
<dbReference type="SMART" id="SM00297">
    <property type="entry name" value="BROMO"/>
    <property type="match status" value="1"/>
</dbReference>
<name>A0A914X3I8_9BILA</name>
<dbReference type="InterPro" id="IPR036427">
    <property type="entry name" value="Bromodomain-like_sf"/>
</dbReference>
<dbReference type="GO" id="GO:0008623">
    <property type="term" value="C:CHRAC"/>
    <property type="evidence" value="ECO:0007669"/>
    <property type="project" value="TreeGrafter"/>
</dbReference>
<dbReference type="Pfam" id="PF00439">
    <property type="entry name" value="Bromodomain"/>
    <property type="match status" value="1"/>
</dbReference>
<accession>A0A914X3I8</accession>
<organism evidence="4 5">
    <name type="scientific">Plectus sambesii</name>
    <dbReference type="NCBI Taxonomy" id="2011161"/>
    <lineage>
        <taxon>Eukaryota</taxon>
        <taxon>Metazoa</taxon>
        <taxon>Ecdysozoa</taxon>
        <taxon>Nematoda</taxon>
        <taxon>Chromadorea</taxon>
        <taxon>Plectida</taxon>
        <taxon>Plectina</taxon>
        <taxon>Plectoidea</taxon>
        <taxon>Plectidae</taxon>
        <taxon>Plectus</taxon>
    </lineage>
</organism>
<dbReference type="GO" id="GO:0031445">
    <property type="term" value="P:regulation of heterochromatin formation"/>
    <property type="evidence" value="ECO:0007669"/>
    <property type="project" value="TreeGrafter"/>
</dbReference>
<dbReference type="GO" id="GO:0045740">
    <property type="term" value="P:positive regulation of DNA replication"/>
    <property type="evidence" value="ECO:0007669"/>
    <property type="project" value="TreeGrafter"/>
</dbReference>
<sequence>MDLRTMLNKLKNHQYDSPTEIRDDARLMFTNCRTYNEDGSDIFECATRLEAFMEERFAHAFGENGRKRRTL</sequence>
<reference evidence="5" key="1">
    <citation type="submission" date="2022-11" db="UniProtKB">
        <authorList>
            <consortium name="WormBaseParasite"/>
        </authorList>
    </citation>
    <scope>IDENTIFICATION</scope>
</reference>